<dbReference type="OrthoDB" id="111991at2157"/>
<accession>A0A8G1A090</accession>
<dbReference type="EMBL" id="CP037968">
    <property type="protein sequence ID" value="QYZ78817.1"/>
    <property type="molecule type" value="Genomic_DNA"/>
</dbReference>
<sequence length="70" mass="8052">MAAEAFGMDGILLIILGIVIVIQLFIMYIMYVRIQQLLHEVDILGSRMQITDSELEALTKNVEKFKQLRI</sequence>
<reference evidence="2" key="1">
    <citation type="journal article" date="2005" name="Int. J. Syst. Evol. Microbiol.">
        <title>Methanofollis formosanus sp. nov., isolated from a fish pond.</title>
        <authorList>
            <person name="Wu S.Y."/>
            <person name="Chen S.C."/>
            <person name="Lai M.C."/>
        </authorList>
    </citation>
    <scope>NUCLEOTIDE SEQUENCE</scope>
    <source>
        <strain evidence="2">ML15</strain>
    </source>
</reference>
<keyword evidence="3" id="KW-1185">Reference proteome</keyword>
<keyword evidence="1" id="KW-1133">Transmembrane helix</keyword>
<dbReference type="KEGG" id="mfk:E2N92_04920"/>
<evidence type="ECO:0000313" key="2">
    <source>
        <dbReference type="EMBL" id="QYZ78817.1"/>
    </source>
</evidence>
<protein>
    <submittedName>
        <fullName evidence="2">Uncharacterized protein</fullName>
    </submittedName>
</protein>
<evidence type="ECO:0000313" key="3">
    <source>
        <dbReference type="Proteomes" id="UP000826709"/>
    </source>
</evidence>
<dbReference type="AlphaFoldDB" id="A0A8G1A090"/>
<evidence type="ECO:0000256" key="1">
    <source>
        <dbReference type="SAM" id="Phobius"/>
    </source>
</evidence>
<keyword evidence="1" id="KW-0812">Transmembrane</keyword>
<proteinExistence type="predicted"/>
<dbReference type="Proteomes" id="UP000826709">
    <property type="component" value="Chromosome"/>
</dbReference>
<organism evidence="2 3">
    <name type="scientific">Methanofollis formosanus</name>
    <dbReference type="NCBI Taxonomy" id="299308"/>
    <lineage>
        <taxon>Archaea</taxon>
        <taxon>Methanobacteriati</taxon>
        <taxon>Methanobacteriota</taxon>
        <taxon>Stenosarchaea group</taxon>
        <taxon>Methanomicrobia</taxon>
        <taxon>Methanomicrobiales</taxon>
        <taxon>Methanomicrobiaceae</taxon>
        <taxon>Methanofollis</taxon>
    </lineage>
</organism>
<keyword evidence="1" id="KW-0472">Membrane</keyword>
<dbReference type="RefSeq" id="WP_220682585.1">
    <property type="nucleotide sequence ID" value="NZ_CP037968.1"/>
</dbReference>
<feature type="transmembrane region" description="Helical" evidence="1">
    <location>
        <begin position="12"/>
        <end position="31"/>
    </location>
</feature>
<name>A0A8G1A090_9EURY</name>
<gene>
    <name evidence="2" type="ORF">E2N92_04920</name>
</gene>
<reference evidence="2" key="2">
    <citation type="submission" date="2019-03" db="EMBL/GenBank/DDBJ databases">
        <authorList>
            <person name="Chen S.-C."/>
            <person name="Wu S.-Y."/>
            <person name="Lai M.-C."/>
        </authorList>
    </citation>
    <scope>NUCLEOTIDE SEQUENCE</scope>
    <source>
        <strain evidence="2">ML15</strain>
    </source>
</reference>